<evidence type="ECO:0000256" key="3">
    <source>
        <dbReference type="ARBA" id="ARBA00023163"/>
    </source>
</evidence>
<dbReference type="EMBL" id="QCXQ01000002">
    <property type="protein sequence ID" value="PWG00316.1"/>
    <property type="molecule type" value="Genomic_DNA"/>
</dbReference>
<dbReference type="InterPro" id="IPR036390">
    <property type="entry name" value="WH_DNA-bd_sf"/>
</dbReference>
<dbReference type="InterPro" id="IPR052067">
    <property type="entry name" value="Metal_resp_HTH_trans_reg"/>
</dbReference>
<keyword evidence="1" id="KW-0805">Transcription regulation</keyword>
<gene>
    <name evidence="5" type="ORF">DCM90_05135</name>
</gene>
<keyword evidence="6" id="KW-1185">Reference proteome</keyword>
<proteinExistence type="predicted"/>
<dbReference type="PANTHER" id="PTHR35790">
    <property type="entry name" value="HTH-TYPE TRANSCRIPTIONAL REGULATOR PCHR"/>
    <property type="match status" value="1"/>
</dbReference>
<accession>A0A2V1N1V6</accession>
<evidence type="ECO:0000256" key="2">
    <source>
        <dbReference type="ARBA" id="ARBA00023125"/>
    </source>
</evidence>
<dbReference type="InterPro" id="IPR000835">
    <property type="entry name" value="HTH_MarR-typ"/>
</dbReference>
<dbReference type="AlphaFoldDB" id="A0A2V1N1V6"/>
<dbReference type="PANTHER" id="PTHR35790:SF4">
    <property type="entry name" value="HTH-TYPE TRANSCRIPTIONAL REGULATOR PCHR"/>
    <property type="match status" value="1"/>
</dbReference>
<dbReference type="OrthoDB" id="2319602at2"/>
<protein>
    <recommendedName>
        <fullName evidence="4">HTH marR-type domain-containing protein</fullName>
    </recommendedName>
</protein>
<name>A0A2V1N1V6_9LACO</name>
<evidence type="ECO:0000259" key="4">
    <source>
        <dbReference type="PROSITE" id="PS50995"/>
    </source>
</evidence>
<sequence length="156" mass="18308">MSEEEIIRLYQSLLQQGNQVAEPAGTLATPELNRHFNHFQHHYQANAGLRQLLDYLAAYPQTNAKAVSQTLDCLPGTLSKRLHHLMKHGIVQEMINPDNKREHWYQLTPMGQQFYTTMIQQLQLRFDQQADQLSQFSDREQQTIYHFLKAMQQINE</sequence>
<organism evidence="5 6">
    <name type="scientific">Levilactobacillus bambusae</name>
    <dbReference type="NCBI Taxonomy" id="2024736"/>
    <lineage>
        <taxon>Bacteria</taxon>
        <taxon>Bacillati</taxon>
        <taxon>Bacillota</taxon>
        <taxon>Bacilli</taxon>
        <taxon>Lactobacillales</taxon>
        <taxon>Lactobacillaceae</taxon>
        <taxon>Levilactobacillus</taxon>
    </lineage>
</organism>
<dbReference type="GO" id="GO:0003677">
    <property type="term" value="F:DNA binding"/>
    <property type="evidence" value="ECO:0007669"/>
    <property type="project" value="UniProtKB-KW"/>
</dbReference>
<feature type="domain" description="HTH marR-type" evidence="4">
    <location>
        <begin position="3"/>
        <end position="153"/>
    </location>
</feature>
<dbReference type="GO" id="GO:0003700">
    <property type="term" value="F:DNA-binding transcription factor activity"/>
    <property type="evidence" value="ECO:0007669"/>
    <property type="project" value="InterPro"/>
</dbReference>
<keyword evidence="2" id="KW-0238">DNA-binding</keyword>
<dbReference type="SUPFAM" id="SSF46785">
    <property type="entry name" value="Winged helix' DNA-binding domain"/>
    <property type="match status" value="1"/>
</dbReference>
<evidence type="ECO:0000256" key="1">
    <source>
        <dbReference type="ARBA" id="ARBA00023015"/>
    </source>
</evidence>
<dbReference type="SMART" id="SM00347">
    <property type="entry name" value="HTH_MARR"/>
    <property type="match status" value="1"/>
</dbReference>
<dbReference type="Gene3D" id="1.10.10.10">
    <property type="entry name" value="Winged helix-like DNA-binding domain superfamily/Winged helix DNA-binding domain"/>
    <property type="match status" value="1"/>
</dbReference>
<keyword evidence="3" id="KW-0804">Transcription</keyword>
<dbReference type="InterPro" id="IPR036388">
    <property type="entry name" value="WH-like_DNA-bd_sf"/>
</dbReference>
<dbReference type="Proteomes" id="UP000245080">
    <property type="component" value="Unassembled WGS sequence"/>
</dbReference>
<dbReference type="RefSeq" id="WP_109250263.1">
    <property type="nucleotide sequence ID" value="NZ_QCXQ01000002.1"/>
</dbReference>
<reference evidence="5 6" key="1">
    <citation type="journal article" date="2018" name="Int. J. Syst. Evol. Microbiol.">
        <title>Lactobacillus bambusae sp. nov., isolated from a traditional fermented Ma-bamboo shoots of Taiwan.</title>
        <authorList>
            <person name="Wang L.-T."/>
        </authorList>
    </citation>
    <scope>NUCLEOTIDE SEQUENCE [LARGE SCALE GENOMIC DNA]</scope>
    <source>
        <strain evidence="5 6">BS-W1</strain>
    </source>
</reference>
<comment type="caution">
    <text evidence="5">The sequence shown here is derived from an EMBL/GenBank/DDBJ whole genome shotgun (WGS) entry which is preliminary data.</text>
</comment>
<evidence type="ECO:0000313" key="6">
    <source>
        <dbReference type="Proteomes" id="UP000245080"/>
    </source>
</evidence>
<evidence type="ECO:0000313" key="5">
    <source>
        <dbReference type="EMBL" id="PWG00316.1"/>
    </source>
</evidence>
<dbReference type="PROSITE" id="PS50995">
    <property type="entry name" value="HTH_MARR_2"/>
    <property type="match status" value="1"/>
</dbReference>